<dbReference type="Proteomes" id="UP000265816">
    <property type="component" value="Unassembled WGS sequence"/>
</dbReference>
<keyword evidence="4" id="KW-0804">Transcription</keyword>
<dbReference type="PANTHER" id="PTHR30385:SF4">
    <property type="entry name" value="RNA POLYMERASE SIGMA-E FACTOR"/>
    <property type="match status" value="1"/>
</dbReference>
<dbReference type="SUPFAM" id="SSF88946">
    <property type="entry name" value="Sigma2 domain of RNA polymerase sigma factors"/>
    <property type="match status" value="1"/>
</dbReference>
<dbReference type="GO" id="GO:0006352">
    <property type="term" value="P:DNA-templated transcription initiation"/>
    <property type="evidence" value="ECO:0007669"/>
    <property type="project" value="InterPro"/>
</dbReference>
<keyword evidence="1" id="KW-0805">Transcription regulation</keyword>
<evidence type="ECO:0000256" key="1">
    <source>
        <dbReference type="ARBA" id="ARBA00023015"/>
    </source>
</evidence>
<dbReference type="PANTHER" id="PTHR30385">
    <property type="entry name" value="SIGMA FACTOR F FLAGELLAR"/>
    <property type="match status" value="1"/>
</dbReference>
<dbReference type="GO" id="GO:0003677">
    <property type="term" value="F:DNA binding"/>
    <property type="evidence" value="ECO:0007669"/>
    <property type="project" value="UniProtKB-KW"/>
</dbReference>
<keyword evidence="2" id="KW-0731">Sigma factor</keyword>
<dbReference type="GO" id="GO:0016987">
    <property type="term" value="F:sigma factor activity"/>
    <property type="evidence" value="ECO:0007669"/>
    <property type="project" value="UniProtKB-KW"/>
</dbReference>
<dbReference type="Gene3D" id="1.10.1740.10">
    <property type="match status" value="1"/>
</dbReference>
<gene>
    <name evidence="6" type="ORF">D1970_18330</name>
</gene>
<organism evidence="6 7">
    <name type="scientific">Mesobacillus zeae</name>
    <dbReference type="NCBI Taxonomy" id="1917180"/>
    <lineage>
        <taxon>Bacteria</taxon>
        <taxon>Bacillati</taxon>
        <taxon>Bacillota</taxon>
        <taxon>Bacilli</taxon>
        <taxon>Bacillales</taxon>
        <taxon>Bacillaceae</taxon>
        <taxon>Mesobacillus</taxon>
    </lineage>
</organism>
<dbReference type="EMBL" id="QWVT01000033">
    <property type="protein sequence ID" value="RID82690.1"/>
    <property type="molecule type" value="Genomic_DNA"/>
</dbReference>
<dbReference type="OrthoDB" id="9783788at2"/>
<evidence type="ECO:0000256" key="4">
    <source>
        <dbReference type="ARBA" id="ARBA00023163"/>
    </source>
</evidence>
<feature type="domain" description="RNA polymerase sigma-70 region 2" evidence="5">
    <location>
        <begin position="8"/>
        <end position="74"/>
    </location>
</feature>
<dbReference type="InterPro" id="IPR007627">
    <property type="entry name" value="RNA_pol_sigma70_r2"/>
</dbReference>
<dbReference type="InterPro" id="IPR013324">
    <property type="entry name" value="RNA_pol_sigma_r3/r4-like"/>
</dbReference>
<dbReference type="AlphaFoldDB" id="A0A398B406"/>
<dbReference type="NCBIfam" id="TIGR02937">
    <property type="entry name" value="sigma70-ECF"/>
    <property type="match status" value="1"/>
</dbReference>
<evidence type="ECO:0000313" key="7">
    <source>
        <dbReference type="Proteomes" id="UP000265816"/>
    </source>
</evidence>
<dbReference type="Pfam" id="PF04542">
    <property type="entry name" value="Sigma70_r2"/>
    <property type="match status" value="1"/>
</dbReference>
<dbReference type="SUPFAM" id="SSF88659">
    <property type="entry name" value="Sigma3 and sigma4 domains of RNA polymerase sigma factors"/>
    <property type="match status" value="1"/>
</dbReference>
<dbReference type="InterPro" id="IPR013325">
    <property type="entry name" value="RNA_pol_sigma_r2"/>
</dbReference>
<dbReference type="InterPro" id="IPR036388">
    <property type="entry name" value="WH-like_DNA-bd_sf"/>
</dbReference>
<evidence type="ECO:0000256" key="2">
    <source>
        <dbReference type="ARBA" id="ARBA00023082"/>
    </source>
</evidence>
<sequence>MESFEQLHHQYTPMIHSIMHSLHIYKNKDEFFQLGMIGLWEASKRFDEDKGSFTNYAYNTIRGLFLTELSKSSRIEQSMISVKDEFWDTIKDESPSSPLETELLLGYCTGSRLTEMQTKWVLCHCLHGMSIKEIAQTESVSPSAVKQWRAGARDKLRKAIPAEQNCE</sequence>
<proteinExistence type="predicted"/>
<evidence type="ECO:0000313" key="6">
    <source>
        <dbReference type="EMBL" id="RID82690.1"/>
    </source>
</evidence>
<protein>
    <submittedName>
        <fullName evidence="6">Sigma-70 family RNA polymerase sigma factor</fullName>
    </submittedName>
</protein>
<keyword evidence="3" id="KW-0238">DNA-binding</keyword>
<evidence type="ECO:0000256" key="3">
    <source>
        <dbReference type="ARBA" id="ARBA00023125"/>
    </source>
</evidence>
<dbReference type="InterPro" id="IPR014284">
    <property type="entry name" value="RNA_pol_sigma-70_dom"/>
</dbReference>
<dbReference type="RefSeq" id="WP_119114306.1">
    <property type="nucleotide sequence ID" value="NZ_CBCSEO010000013.1"/>
</dbReference>
<dbReference type="Gene3D" id="1.10.10.10">
    <property type="entry name" value="Winged helix-like DNA-binding domain superfamily/Winged helix DNA-binding domain"/>
    <property type="match status" value="1"/>
</dbReference>
<name>A0A398B406_9BACI</name>
<keyword evidence="7" id="KW-1185">Reference proteome</keyword>
<comment type="caution">
    <text evidence="6">The sequence shown here is derived from an EMBL/GenBank/DDBJ whole genome shotgun (WGS) entry which is preliminary data.</text>
</comment>
<accession>A0A398B406</accession>
<reference evidence="6 7" key="1">
    <citation type="submission" date="2018-08" db="EMBL/GenBank/DDBJ databases">
        <title>Bacillus jemisoniae sp. nov., Bacillus chryseoplanitiae sp. nov., Bacillus resnikiae sp. nov., and Bacillus frankliniae sp. nov., isolated from Viking spacecraft and associated surfaces.</title>
        <authorList>
            <person name="Seuylemezian A."/>
            <person name="Vaishampayan P."/>
        </authorList>
    </citation>
    <scope>NUCLEOTIDE SEQUENCE [LARGE SCALE GENOMIC DNA]</scope>
    <source>
        <strain evidence="6 7">JJ-247</strain>
    </source>
</reference>
<evidence type="ECO:0000259" key="5">
    <source>
        <dbReference type="Pfam" id="PF04542"/>
    </source>
</evidence>